<dbReference type="PANTHER" id="PTHR46797">
    <property type="entry name" value="HTH-TYPE TRANSCRIPTIONAL REGULATOR"/>
    <property type="match status" value="1"/>
</dbReference>
<organism evidence="3 4">
    <name type="scientific">Allobacillus halotolerans</name>
    <dbReference type="NCBI Taxonomy" id="570278"/>
    <lineage>
        <taxon>Bacteria</taxon>
        <taxon>Bacillati</taxon>
        <taxon>Bacillota</taxon>
        <taxon>Bacilli</taxon>
        <taxon>Bacillales</taxon>
        <taxon>Bacillaceae</taxon>
        <taxon>Allobacillus</taxon>
    </lineage>
</organism>
<protein>
    <submittedName>
        <fullName evidence="3">XRE family transcriptional regulator</fullName>
    </submittedName>
</protein>
<name>A0ABS6GS92_9BACI</name>
<dbReference type="Pfam" id="PF01381">
    <property type="entry name" value="HTH_3"/>
    <property type="match status" value="1"/>
</dbReference>
<gene>
    <name evidence="3" type="ORF">KQ486_13315</name>
</gene>
<evidence type="ECO:0000313" key="3">
    <source>
        <dbReference type="EMBL" id="MBU6081996.1"/>
    </source>
</evidence>
<accession>A0ABS6GS92</accession>
<dbReference type="InterPro" id="IPR001387">
    <property type="entry name" value="Cro/C1-type_HTH"/>
</dbReference>
<dbReference type="RefSeq" id="WP_216687942.1">
    <property type="nucleotide sequence ID" value="NZ_CAUPKR010000028.1"/>
</dbReference>
<comment type="caution">
    <text evidence="3">The sequence shown here is derived from an EMBL/GenBank/DDBJ whole genome shotgun (WGS) entry which is preliminary data.</text>
</comment>
<keyword evidence="4" id="KW-1185">Reference proteome</keyword>
<dbReference type="SMART" id="SM00530">
    <property type="entry name" value="HTH_XRE"/>
    <property type="match status" value="1"/>
</dbReference>
<dbReference type="CDD" id="cd00093">
    <property type="entry name" value="HTH_XRE"/>
    <property type="match status" value="1"/>
</dbReference>
<feature type="domain" description="HTH cro/C1-type" evidence="2">
    <location>
        <begin position="8"/>
        <end position="62"/>
    </location>
</feature>
<dbReference type="CDD" id="cd02209">
    <property type="entry name" value="cupin_XRE_C"/>
    <property type="match status" value="1"/>
</dbReference>
<dbReference type="PANTHER" id="PTHR46797:SF25">
    <property type="entry name" value="TRANSCRIPTIONAL REGULATOR"/>
    <property type="match status" value="1"/>
</dbReference>
<dbReference type="Proteomes" id="UP000812672">
    <property type="component" value="Unassembled WGS sequence"/>
</dbReference>
<evidence type="ECO:0000259" key="2">
    <source>
        <dbReference type="PROSITE" id="PS50943"/>
    </source>
</evidence>
<dbReference type="InterPro" id="IPR013096">
    <property type="entry name" value="Cupin_2"/>
</dbReference>
<dbReference type="Pfam" id="PF07883">
    <property type="entry name" value="Cupin_2"/>
    <property type="match status" value="1"/>
</dbReference>
<dbReference type="EMBL" id="JAHLZF010000028">
    <property type="protein sequence ID" value="MBU6081996.1"/>
    <property type="molecule type" value="Genomic_DNA"/>
</dbReference>
<keyword evidence="1" id="KW-0238">DNA-binding</keyword>
<proteinExistence type="predicted"/>
<evidence type="ECO:0000313" key="4">
    <source>
        <dbReference type="Proteomes" id="UP000812672"/>
    </source>
</evidence>
<reference evidence="3 4" key="1">
    <citation type="journal article" date="2011" name="Int. J. Syst. Evol. Microbiol.">
        <title>Allobacillus halotolerans gen. nov., sp. nov. isolated from shrimp paste.</title>
        <authorList>
            <person name="Sheu S.Y."/>
            <person name="Arun A.B."/>
            <person name="Jiang S.R."/>
            <person name="Young C.C."/>
            <person name="Chen W.M."/>
        </authorList>
    </citation>
    <scope>NUCLEOTIDE SEQUENCE [LARGE SCALE GENOMIC DNA]</scope>
    <source>
        <strain evidence="3 4">LMG 24826</strain>
    </source>
</reference>
<evidence type="ECO:0000256" key="1">
    <source>
        <dbReference type="ARBA" id="ARBA00023125"/>
    </source>
</evidence>
<sequence length="179" mass="20316">MNTIGKNLRQLRKEHGMTLKEVSDKTELSISFISQVETNKSSITIESLMKIAEVFHVTPSYFFEREQPVTLKKNIAIHKQATSAKAKNIAFNYNDLSGDFPNRSLAPSMIHLEPRKESAKPMPHSGEEFIYVLDGVLTIKFDEESIDIHPGESIHMKSSVPHNWMNFTEQTVTFVHVSA</sequence>
<dbReference type="InterPro" id="IPR050807">
    <property type="entry name" value="TransReg_Diox_bact_type"/>
</dbReference>
<dbReference type="PROSITE" id="PS50943">
    <property type="entry name" value="HTH_CROC1"/>
    <property type="match status" value="1"/>
</dbReference>